<reference evidence="1" key="2">
    <citation type="submission" date="2022-01" db="EMBL/GenBank/DDBJ databases">
        <authorList>
            <person name="Yamashiro T."/>
            <person name="Shiraishi A."/>
            <person name="Satake H."/>
            <person name="Nakayama K."/>
        </authorList>
    </citation>
    <scope>NUCLEOTIDE SEQUENCE</scope>
</reference>
<dbReference type="EMBL" id="BQNB010009337">
    <property type="protein sequence ID" value="GJS62110.1"/>
    <property type="molecule type" value="Genomic_DNA"/>
</dbReference>
<dbReference type="Proteomes" id="UP001151760">
    <property type="component" value="Unassembled WGS sequence"/>
</dbReference>
<comment type="caution">
    <text evidence="1">The sequence shown here is derived from an EMBL/GenBank/DDBJ whole genome shotgun (WGS) entry which is preliminary data.</text>
</comment>
<accession>A0ABQ4XB64</accession>
<proteinExistence type="predicted"/>
<gene>
    <name evidence="1" type="ORF">Tco_0656894</name>
</gene>
<sequence length="73" mass="7956">MVKWHLGPPSELVLGELHPDDVDLVWVLAMLPLPCSASKLEAVVVLEIFWSYGDVSMSVDVCWVPLGLDGPSP</sequence>
<organism evidence="1 2">
    <name type="scientific">Tanacetum coccineum</name>
    <dbReference type="NCBI Taxonomy" id="301880"/>
    <lineage>
        <taxon>Eukaryota</taxon>
        <taxon>Viridiplantae</taxon>
        <taxon>Streptophyta</taxon>
        <taxon>Embryophyta</taxon>
        <taxon>Tracheophyta</taxon>
        <taxon>Spermatophyta</taxon>
        <taxon>Magnoliopsida</taxon>
        <taxon>eudicotyledons</taxon>
        <taxon>Gunneridae</taxon>
        <taxon>Pentapetalae</taxon>
        <taxon>asterids</taxon>
        <taxon>campanulids</taxon>
        <taxon>Asterales</taxon>
        <taxon>Asteraceae</taxon>
        <taxon>Asteroideae</taxon>
        <taxon>Anthemideae</taxon>
        <taxon>Anthemidinae</taxon>
        <taxon>Tanacetum</taxon>
    </lineage>
</organism>
<name>A0ABQ4XB64_9ASTR</name>
<protein>
    <submittedName>
        <fullName evidence="1">Uncharacterized protein</fullName>
    </submittedName>
</protein>
<keyword evidence="2" id="KW-1185">Reference proteome</keyword>
<evidence type="ECO:0000313" key="2">
    <source>
        <dbReference type="Proteomes" id="UP001151760"/>
    </source>
</evidence>
<reference evidence="1" key="1">
    <citation type="journal article" date="2022" name="Int. J. Mol. Sci.">
        <title>Draft Genome of Tanacetum Coccineum: Genomic Comparison of Closely Related Tanacetum-Family Plants.</title>
        <authorList>
            <person name="Yamashiro T."/>
            <person name="Shiraishi A."/>
            <person name="Nakayama K."/>
            <person name="Satake H."/>
        </authorList>
    </citation>
    <scope>NUCLEOTIDE SEQUENCE</scope>
</reference>
<evidence type="ECO:0000313" key="1">
    <source>
        <dbReference type="EMBL" id="GJS62110.1"/>
    </source>
</evidence>